<dbReference type="Pfam" id="PF23012">
    <property type="entry name" value="Syntrophin_4th"/>
    <property type="match status" value="1"/>
</dbReference>
<dbReference type="SUPFAM" id="SSF103506">
    <property type="entry name" value="Mitochondrial carrier"/>
    <property type="match status" value="1"/>
</dbReference>
<evidence type="ECO:0000256" key="4">
    <source>
        <dbReference type="ARBA" id="ARBA00006375"/>
    </source>
</evidence>
<dbReference type="GO" id="GO:0005198">
    <property type="term" value="F:structural molecule activity"/>
    <property type="evidence" value="ECO:0007669"/>
    <property type="project" value="InterPro"/>
</dbReference>
<dbReference type="PROSITE" id="PS50920">
    <property type="entry name" value="SOLCAR"/>
    <property type="match status" value="3"/>
</dbReference>
<evidence type="ECO:0000256" key="3">
    <source>
        <dbReference type="ARBA" id="ARBA00004245"/>
    </source>
</evidence>
<evidence type="ECO:0000256" key="6">
    <source>
        <dbReference type="ARBA" id="ARBA00022490"/>
    </source>
</evidence>
<accession>A0A232F6G4</accession>
<dbReference type="Gene3D" id="2.30.29.30">
    <property type="entry name" value="Pleckstrin-homology domain (PH domain)/Phosphotyrosine-binding domain (PTB)"/>
    <property type="match status" value="1"/>
</dbReference>
<dbReference type="PANTHER" id="PTHR10554">
    <property type="entry name" value="SYNTROPHIN"/>
    <property type="match status" value="1"/>
</dbReference>
<dbReference type="Pfam" id="PF18012">
    <property type="entry name" value="PH_17"/>
    <property type="match status" value="1"/>
</dbReference>
<protein>
    <recommendedName>
        <fullName evidence="13">PDZ domain-containing protein</fullName>
    </recommendedName>
</protein>
<evidence type="ECO:0000256" key="9">
    <source>
        <dbReference type="ARBA" id="ARBA00023136"/>
    </source>
</evidence>
<comment type="caution">
    <text evidence="14">The sequence shown here is derived from an EMBL/GenBank/DDBJ whole genome shotgun (WGS) entry which is preliminary data.</text>
</comment>
<evidence type="ECO:0000256" key="7">
    <source>
        <dbReference type="ARBA" id="ARBA00022692"/>
    </source>
</evidence>
<dbReference type="Proteomes" id="UP000215335">
    <property type="component" value="Unassembled WGS sequence"/>
</dbReference>
<dbReference type="InterPro" id="IPR036034">
    <property type="entry name" value="PDZ_sf"/>
</dbReference>
<dbReference type="SMART" id="SM00228">
    <property type="entry name" value="PDZ"/>
    <property type="match status" value="1"/>
</dbReference>
<gene>
    <name evidence="14" type="ORF">TSAR_004116</name>
</gene>
<evidence type="ECO:0000256" key="10">
    <source>
        <dbReference type="ARBA" id="ARBA00023212"/>
    </source>
</evidence>
<feature type="repeat" description="Solcar" evidence="11">
    <location>
        <begin position="220"/>
        <end position="307"/>
    </location>
</feature>
<keyword evidence="10" id="KW-0206">Cytoskeleton</keyword>
<comment type="subcellular location">
    <subcellularLocation>
        <location evidence="3">Cytoplasm</location>
        <location evidence="3">Cytoskeleton</location>
    </subcellularLocation>
    <subcellularLocation>
        <location evidence="1">Membrane</location>
        <topology evidence="1">Multi-pass membrane protein</topology>
    </subcellularLocation>
    <subcellularLocation>
        <location evidence="2">Membrane</location>
        <topology evidence="2">Peripheral membrane protein</topology>
    </subcellularLocation>
</comment>
<evidence type="ECO:0000256" key="12">
    <source>
        <dbReference type="SAM" id="MobiDB-lite"/>
    </source>
</evidence>
<reference evidence="14 15" key="1">
    <citation type="journal article" date="2017" name="Curr. Biol.">
        <title>The Evolution of Venom by Co-option of Single-Copy Genes.</title>
        <authorList>
            <person name="Martinson E.O."/>
            <person name="Mrinalini"/>
            <person name="Kelkar Y.D."/>
            <person name="Chang C.H."/>
            <person name="Werren J.H."/>
        </authorList>
    </citation>
    <scope>NUCLEOTIDE SEQUENCE [LARGE SCALE GENOMIC DNA]</scope>
    <source>
        <strain evidence="14 15">Alberta</strain>
        <tissue evidence="14">Whole body</tissue>
    </source>
</reference>
<dbReference type="AlphaFoldDB" id="A0A232F6G4"/>
<comment type="similarity">
    <text evidence="4">Belongs to the mitochondrial carrier (TC 2.A.29) family.</text>
</comment>
<dbReference type="InterPro" id="IPR055108">
    <property type="entry name" value="Syntrophin_4th"/>
</dbReference>
<dbReference type="GO" id="GO:0016010">
    <property type="term" value="C:dystrophin-associated glycoprotein complex"/>
    <property type="evidence" value="ECO:0007669"/>
    <property type="project" value="TreeGrafter"/>
</dbReference>
<dbReference type="InterPro" id="IPR018108">
    <property type="entry name" value="MCP_transmembrane"/>
</dbReference>
<evidence type="ECO:0000256" key="11">
    <source>
        <dbReference type="PROSITE-ProRule" id="PRU00282"/>
    </source>
</evidence>
<dbReference type="SUPFAM" id="SSF50156">
    <property type="entry name" value="PDZ domain-like"/>
    <property type="match status" value="1"/>
</dbReference>
<dbReference type="PANTHER" id="PTHR10554:SF1">
    <property type="entry name" value="FI16515P1"/>
    <property type="match status" value="1"/>
</dbReference>
<organism evidence="14 15">
    <name type="scientific">Trichomalopsis sarcophagae</name>
    <dbReference type="NCBI Taxonomy" id="543379"/>
    <lineage>
        <taxon>Eukaryota</taxon>
        <taxon>Metazoa</taxon>
        <taxon>Ecdysozoa</taxon>
        <taxon>Arthropoda</taxon>
        <taxon>Hexapoda</taxon>
        <taxon>Insecta</taxon>
        <taxon>Pterygota</taxon>
        <taxon>Neoptera</taxon>
        <taxon>Endopterygota</taxon>
        <taxon>Hymenoptera</taxon>
        <taxon>Apocrita</taxon>
        <taxon>Proctotrupomorpha</taxon>
        <taxon>Chalcidoidea</taxon>
        <taxon>Pteromalidae</taxon>
        <taxon>Pteromalinae</taxon>
        <taxon>Trichomalopsis</taxon>
    </lineage>
</organism>
<dbReference type="Gene3D" id="2.30.42.10">
    <property type="match status" value="1"/>
</dbReference>
<comment type="similarity">
    <text evidence="5">Belongs to the syntrophin family.</text>
</comment>
<dbReference type="FunFam" id="2.30.42.10:FF:000193">
    <property type="entry name" value="Syntrophin gamma 1"/>
    <property type="match status" value="1"/>
</dbReference>
<evidence type="ECO:0000259" key="13">
    <source>
        <dbReference type="PROSITE" id="PS50106"/>
    </source>
</evidence>
<keyword evidence="15" id="KW-1185">Reference proteome</keyword>
<name>A0A232F6G4_9HYME</name>
<dbReference type="InterPro" id="IPR001478">
    <property type="entry name" value="PDZ"/>
</dbReference>
<keyword evidence="6" id="KW-0963">Cytoplasm</keyword>
<dbReference type="InterPro" id="IPR041428">
    <property type="entry name" value="PHsplit_syntrophin"/>
</dbReference>
<feature type="repeat" description="Solcar" evidence="11">
    <location>
        <begin position="43"/>
        <end position="123"/>
    </location>
</feature>
<evidence type="ECO:0000256" key="8">
    <source>
        <dbReference type="ARBA" id="ARBA00022737"/>
    </source>
</evidence>
<keyword evidence="9 11" id="KW-0472">Membrane</keyword>
<feature type="repeat" description="Solcar" evidence="11">
    <location>
        <begin position="130"/>
        <end position="215"/>
    </location>
</feature>
<dbReference type="EMBL" id="NNAY01000802">
    <property type="protein sequence ID" value="OXU26434.1"/>
    <property type="molecule type" value="Genomic_DNA"/>
</dbReference>
<dbReference type="GO" id="GO:0005856">
    <property type="term" value="C:cytoskeleton"/>
    <property type="evidence" value="ECO:0007669"/>
    <property type="project" value="UniProtKB-SubCell"/>
</dbReference>
<evidence type="ECO:0000313" key="15">
    <source>
        <dbReference type="Proteomes" id="UP000215335"/>
    </source>
</evidence>
<dbReference type="STRING" id="543379.A0A232F6G4"/>
<dbReference type="CDD" id="cd06801">
    <property type="entry name" value="PDZ_syntrophin-like"/>
    <property type="match status" value="1"/>
</dbReference>
<dbReference type="SUPFAM" id="SSF50729">
    <property type="entry name" value="PH domain-like"/>
    <property type="match status" value="1"/>
</dbReference>
<keyword evidence="8" id="KW-0677">Repeat</keyword>
<dbReference type="InterPro" id="IPR023395">
    <property type="entry name" value="MCP_dom_sf"/>
</dbReference>
<feature type="region of interest" description="Disordered" evidence="12">
    <location>
        <begin position="479"/>
        <end position="522"/>
    </location>
</feature>
<evidence type="ECO:0000256" key="1">
    <source>
        <dbReference type="ARBA" id="ARBA00004141"/>
    </source>
</evidence>
<dbReference type="InterPro" id="IPR011993">
    <property type="entry name" value="PH-like_dom_sf"/>
</dbReference>
<sequence length="827" mass="93495">MNWKKYEETFLCTTVDAATEAGKNFDTMNHQSVNVSTLLKLNTNDAREFLCGWGAAVINVTVTYPVNKVIFRQILEGVPATTAVQQLSQEGVKLLYRGILPPLCQKTVSLSLMFSLYEGCRQRLYVLTDHKTFAKVFAANFAGTCEAILMPLERVQTLLQDWRYHERFKNTPHAFSILLREYGISECYRGLVPIIYRNGLSNLMFFTLRDKSKDILGNDTTLLANFISGALIGGFTSTFFYPVNVIKVHMQSKIGGDFEKFTKCVRDVYISRDRSLKSFYKGVHLNFMRSFISWGEQQCQQQQQSQARGGLRRSMRVNPTKMCTPIEEKVEQNLKVRTGMVAVSDGKIKPIPTRLHLTMEVLKLQREDLEQSANHNKIPADTKERMVQITRQKVGGLGLSIKGGAEHKLPVLISRIYKGQAADQCGQLFVGDAIIKVNGEYITACNHDDAVNILRNAGDIVVLTVKHYRAAKPFLQKTEKEEKLDNASNGAAEDGWVSPSKLVASSPKASGHSRQGSNASTSSTKQKKWVDIVTVPLMMAYVTRYIFGTDKLRRNAFEVRGLNGARTGVIHCDDTAILSQWLKYIADNITSLTYLQMKLYNRNFGVGERIEYMGWVNEAVSNSNQLWQSYRPRFLALKGPDLLLFETPPCNIGDWSRCALTFKVYQTLFRVMRESENVDERQHCFLVQSPGKPPRYLSVETRQELLRIEAAWHTAVCSAVTHLKSKTFPITLNGRAAGLTLDWTQGFTLTFEGTTDPVWRYKFHQLRGSSDDGKSKLKLHFQEHDSIAIETKELECSQLQNLLFCIYAFITARVAAVDPTFLRSATP</sequence>
<dbReference type="Pfam" id="PF00595">
    <property type="entry name" value="PDZ"/>
    <property type="match status" value="1"/>
</dbReference>
<feature type="domain" description="PDZ" evidence="13">
    <location>
        <begin position="386"/>
        <end position="469"/>
    </location>
</feature>
<evidence type="ECO:0000256" key="5">
    <source>
        <dbReference type="ARBA" id="ARBA00010798"/>
    </source>
</evidence>
<dbReference type="InterPro" id="IPR015482">
    <property type="entry name" value="Syntrophin"/>
</dbReference>
<feature type="compositionally biased region" description="Polar residues" evidence="12">
    <location>
        <begin position="512"/>
        <end position="522"/>
    </location>
</feature>
<evidence type="ECO:0000313" key="14">
    <source>
        <dbReference type="EMBL" id="OXU26434.1"/>
    </source>
</evidence>
<dbReference type="PROSITE" id="PS50106">
    <property type="entry name" value="PDZ"/>
    <property type="match status" value="1"/>
</dbReference>
<dbReference type="Gene3D" id="1.50.40.10">
    <property type="entry name" value="Mitochondrial carrier domain"/>
    <property type="match status" value="1"/>
</dbReference>
<dbReference type="Pfam" id="PF00153">
    <property type="entry name" value="Mito_carr"/>
    <property type="match status" value="3"/>
</dbReference>
<evidence type="ECO:0000256" key="2">
    <source>
        <dbReference type="ARBA" id="ARBA00004170"/>
    </source>
</evidence>
<dbReference type="OrthoDB" id="9975356at2759"/>
<keyword evidence="7 11" id="KW-0812">Transmembrane</keyword>
<proteinExistence type="inferred from homology"/>